<evidence type="ECO:0000313" key="2">
    <source>
        <dbReference type="EMBL" id="MCA6064708.1"/>
    </source>
</evidence>
<dbReference type="Gene3D" id="3.90.950.20">
    <property type="entry name" value="CinA-like"/>
    <property type="match status" value="1"/>
</dbReference>
<dbReference type="InterPro" id="IPR008136">
    <property type="entry name" value="CinA_C"/>
</dbReference>
<dbReference type="SUPFAM" id="SSF142433">
    <property type="entry name" value="CinA-like"/>
    <property type="match status" value="1"/>
</dbReference>
<gene>
    <name evidence="2" type="ORF">I9W95_13925</name>
</gene>
<dbReference type="Pfam" id="PF02464">
    <property type="entry name" value="CinA"/>
    <property type="match status" value="1"/>
</dbReference>
<dbReference type="Proteomes" id="UP000714380">
    <property type="component" value="Unassembled WGS sequence"/>
</dbReference>
<proteinExistence type="predicted"/>
<evidence type="ECO:0000313" key="3">
    <source>
        <dbReference type="Proteomes" id="UP000714380"/>
    </source>
</evidence>
<organism evidence="2 3">
    <name type="scientific">Thalassolituus marinus</name>
    <dbReference type="NCBI Taxonomy" id="671053"/>
    <lineage>
        <taxon>Bacteria</taxon>
        <taxon>Pseudomonadati</taxon>
        <taxon>Pseudomonadota</taxon>
        <taxon>Gammaproteobacteria</taxon>
        <taxon>Oceanospirillales</taxon>
        <taxon>Oceanospirillaceae</taxon>
        <taxon>Thalassolituus</taxon>
    </lineage>
</organism>
<feature type="domain" description="CinA C-terminal" evidence="1">
    <location>
        <begin position="10"/>
        <end position="156"/>
    </location>
</feature>
<accession>A0ABS7ZSH2</accession>
<dbReference type="InterPro" id="IPR036653">
    <property type="entry name" value="CinA-like_C"/>
</dbReference>
<reference evidence="2 3" key="1">
    <citation type="submission" date="2020-12" db="EMBL/GenBank/DDBJ databases">
        <title>Novel Thalassolituus-related marine hydrocarbonoclastic bacteria mediated algae-derived hydrocarbons mineralization in twilight zone of the northern South China Sea.</title>
        <authorList>
            <person name="Dong C."/>
        </authorList>
    </citation>
    <scope>NUCLEOTIDE SEQUENCE [LARGE SCALE GENOMIC DNA]</scope>
    <source>
        <strain evidence="2 3">IMCC1826</strain>
    </source>
</reference>
<comment type="caution">
    <text evidence="2">The sequence shown here is derived from an EMBL/GenBank/DDBJ whole genome shotgun (WGS) entry which is preliminary data.</text>
</comment>
<sequence>MDAERLASVQALAEMLTARNLRVVTAESCTGGGIASALTDVAGSSSWFECGFVTYSNEAKSRYLDVSPLVIEEFGAVSEQTVREMVAGAVNNSLGDLAVAVSGIAGPGGGSLEKPVGTVWFAWGNEDQQITECCHFDGDRESVREQAVLHGIRGLCRWLCC</sequence>
<evidence type="ECO:0000259" key="1">
    <source>
        <dbReference type="Pfam" id="PF02464"/>
    </source>
</evidence>
<name>A0ABS7ZSH2_9GAMM</name>
<dbReference type="RefSeq" id="WP_225675946.1">
    <property type="nucleotide sequence ID" value="NZ_JAEDAH010000090.1"/>
</dbReference>
<dbReference type="EMBL" id="JAEDAH010000090">
    <property type="protein sequence ID" value="MCA6064708.1"/>
    <property type="molecule type" value="Genomic_DNA"/>
</dbReference>
<dbReference type="NCBIfam" id="TIGR00199">
    <property type="entry name" value="PncC_domain"/>
    <property type="match status" value="1"/>
</dbReference>
<keyword evidence="3" id="KW-1185">Reference proteome</keyword>
<protein>
    <submittedName>
        <fullName evidence="2">CinA family protein</fullName>
    </submittedName>
</protein>